<evidence type="ECO:0000256" key="6">
    <source>
        <dbReference type="SAM" id="MobiDB-lite"/>
    </source>
</evidence>
<evidence type="ECO:0008006" key="9">
    <source>
        <dbReference type="Google" id="ProtNLM"/>
    </source>
</evidence>
<keyword evidence="5" id="KW-0175">Coiled coil</keyword>
<evidence type="ECO:0000313" key="8">
    <source>
        <dbReference type="Proteomes" id="UP001050691"/>
    </source>
</evidence>
<sequence length="368" mass="40730">MTVDSPSTVAVGQSFSASEGLAQMGRVQKKGSKLQGQQPQLQKQSRQPVQLYQTGESEPSRAAPWDSGSAPISQRRPQVFPWSTRRLTFPPPHTLHGPSQNLVPSPSPFPRYGFAIPPITTSNNEIYLFGGLSRDTMVSDMYLIASRDLTATLIETAGDIPSPRVGHASELANNVLIVWGGATKQDGQANSVEEPHDNSLYLFNTATRQWTQVVTAGDSPVGRYGHATAMIGTKFFIFGGQSDGCFRNDLWAFDFNTVTTPVWEKYHPSDSISPPPRANHICVAYNEKIYMFGGTDGLFHYNDTWEFDVVRRTWKELSCIGYIPTPREAHAATIVEDVMYVFGGRNTNGKDLNDLAAFNLTRLDVKFF</sequence>
<dbReference type="Gene3D" id="2.120.10.80">
    <property type="entry name" value="Kelch-type beta propeller"/>
    <property type="match status" value="1"/>
</dbReference>
<evidence type="ECO:0000256" key="2">
    <source>
        <dbReference type="ARBA" id="ARBA00022441"/>
    </source>
</evidence>
<keyword evidence="8" id="KW-1185">Reference proteome</keyword>
<dbReference type="InterPro" id="IPR015915">
    <property type="entry name" value="Kelch-typ_b-propeller"/>
</dbReference>
<keyword evidence="4" id="KW-0677">Repeat</keyword>
<comment type="caution">
    <text evidence="7">The sequence shown here is derived from an EMBL/GenBank/DDBJ whole genome shotgun (WGS) entry which is preliminary data.</text>
</comment>
<reference evidence="7" key="1">
    <citation type="submission" date="2021-10" db="EMBL/GenBank/DDBJ databases">
        <title>De novo Genome Assembly of Clathrus columnatus (Basidiomycota, Fungi) Using Illumina and Nanopore Sequence Data.</title>
        <authorList>
            <person name="Ogiso-Tanaka E."/>
            <person name="Itagaki H."/>
            <person name="Hosoya T."/>
            <person name="Hosaka K."/>
        </authorList>
    </citation>
    <scope>NUCLEOTIDE SEQUENCE</scope>
    <source>
        <strain evidence="7">MO-923</strain>
    </source>
</reference>
<evidence type="ECO:0000256" key="4">
    <source>
        <dbReference type="ARBA" id="ARBA00022737"/>
    </source>
</evidence>
<evidence type="ECO:0000256" key="3">
    <source>
        <dbReference type="ARBA" id="ARBA00022490"/>
    </source>
</evidence>
<evidence type="ECO:0000256" key="1">
    <source>
        <dbReference type="ARBA" id="ARBA00004496"/>
    </source>
</evidence>
<gene>
    <name evidence="7" type="ORF">Clacol_004074</name>
</gene>
<evidence type="ECO:0000256" key="5">
    <source>
        <dbReference type="ARBA" id="ARBA00023054"/>
    </source>
</evidence>
<dbReference type="AlphaFoldDB" id="A0AAV5AD57"/>
<feature type="region of interest" description="Disordered" evidence="6">
    <location>
        <begin position="1"/>
        <end position="20"/>
    </location>
</feature>
<organism evidence="7 8">
    <name type="scientific">Clathrus columnatus</name>
    <dbReference type="NCBI Taxonomy" id="1419009"/>
    <lineage>
        <taxon>Eukaryota</taxon>
        <taxon>Fungi</taxon>
        <taxon>Dikarya</taxon>
        <taxon>Basidiomycota</taxon>
        <taxon>Agaricomycotina</taxon>
        <taxon>Agaricomycetes</taxon>
        <taxon>Phallomycetidae</taxon>
        <taxon>Phallales</taxon>
        <taxon>Clathraceae</taxon>
        <taxon>Clathrus</taxon>
    </lineage>
</organism>
<dbReference type="GO" id="GO:0005737">
    <property type="term" value="C:cytoplasm"/>
    <property type="evidence" value="ECO:0007669"/>
    <property type="project" value="UniProtKB-SubCell"/>
</dbReference>
<accession>A0AAV5AD57</accession>
<feature type="compositionally biased region" description="Polar residues" evidence="6">
    <location>
        <begin position="1"/>
        <end position="17"/>
    </location>
</feature>
<keyword evidence="2" id="KW-0880">Kelch repeat</keyword>
<dbReference type="Proteomes" id="UP001050691">
    <property type="component" value="Unassembled WGS sequence"/>
</dbReference>
<dbReference type="PANTHER" id="PTHR46093:SF18">
    <property type="entry name" value="FIBRONECTIN TYPE-III DOMAIN-CONTAINING PROTEIN"/>
    <property type="match status" value="1"/>
</dbReference>
<dbReference type="FunFam" id="2.120.10.80:FF:000049">
    <property type="entry name" value="Cell polarity protein (Tea1)"/>
    <property type="match status" value="1"/>
</dbReference>
<dbReference type="EMBL" id="BPWL01000004">
    <property type="protein sequence ID" value="GJJ09850.1"/>
    <property type="molecule type" value="Genomic_DNA"/>
</dbReference>
<comment type="subcellular location">
    <subcellularLocation>
        <location evidence="1">Cytoplasm</location>
    </subcellularLocation>
</comment>
<dbReference type="SUPFAM" id="SSF117281">
    <property type="entry name" value="Kelch motif"/>
    <property type="match status" value="1"/>
</dbReference>
<keyword evidence="3" id="KW-0963">Cytoplasm</keyword>
<dbReference type="Pfam" id="PF24681">
    <property type="entry name" value="Kelch_KLHDC2_KLHL20_DRC7"/>
    <property type="match status" value="1"/>
</dbReference>
<protein>
    <recommendedName>
        <fullName evidence="9">Galactose oxidase</fullName>
    </recommendedName>
</protein>
<dbReference type="PANTHER" id="PTHR46093">
    <property type="entry name" value="ACYL-COA-BINDING DOMAIN-CONTAINING PROTEIN 5"/>
    <property type="match status" value="1"/>
</dbReference>
<feature type="compositionally biased region" description="Low complexity" evidence="6">
    <location>
        <begin position="33"/>
        <end position="50"/>
    </location>
</feature>
<evidence type="ECO:0000313" key="7">
    <source>
        <dbReference type="EMBL" id="GJJ09850.1"/>
    </source>
</evidence>
<name>A0AAV5AD57_9AGAM</name>
<proteinExistence type="predicted"/>
<feature type="region of interest" description="Disordered" evidence="6">
    <location>
        <begin position="26"/>
        <end position="76"/>
    </location>
</feature>